<feature type="domain" description="HAMP" evidence="7">
    <location>
        <begin position="197"/>
        <end position="251"/>
    </location>
</feature>
<organism evidence="8 9">
    <name type="scientific">Spirochaeta isovalerica</name>
    <dbReference type="NCBI Taxonomy" id="150"/>
    <lineage>
        <taxon>Bacteria</taxon>
        <taxon>Pseudomonadati</taxon>
        <taxon>Spirochaetota</taxon>
        <taxon>Spirochaetia</taxon>
        <taxon>Spirochaetales</taxon>
        <taxon>Spirochaetaceae</taxon>
        <taxon>Spirochaeta</taxon>
    </lineage>
</organism>
<evidence type="ECO:0000259" key="6">
    <source>
        <dbReference type="PROSITE" id="PS50111"/>
    </source>
</evidence>
<dbReference type="InterPro" id="IPR004089">
    <property type="entry name" value="MCPsignal_dom"/>
</dbReference>
<dbReference type="AlphaFoldDB" id="A0A841R7L2"/>
<gene>
    <name evidence="8" type="ORF">HNR50_001503</name>
</gene>
<feature type="coiled-coil region" evidence="4">
    <location>
        <begin position="505"/>
        <end position="532"/>
    </location>
</feature>
<dbReference type="Pfam" id="PF00672">
    <property type="entry name" value="HAMP"/>
    <property type="match status" value="1"/>
</dbReference>
<dbReference type="PANTHER" id="PTHR32089">
    <property type="entry name" value="METHYL-ACCEPTING CHEMOTAXIS PROTEIN MCPB"/>
    <property type="match status" value="1"/>
</dbReference>
<reference evidence="8 9" key="1">
    <citation type="submission" date="2020-08" db="EMBL/GenBank/DDBJ databases">
        <title>Genomic Encyclopedia of Type Strains, Phase IV (KMG-IV): sequencing the most valuable type-strain genomes for metagenomic binning, comparative biology and taxonomic classification.</title>
        <authorList>
            <person name="Goeker M."/>
        </authorList>
    </citation>
    <scope>NUCLEOTIDE SEQUENCE [LARGE SCALE GENOMIC DNA]</scope>
    <source>
        <strain evidence="8 9">DSM 2461</strain>
    </source>
</reference>
<keyword evidence="5" id="KW-0812">Transmembrane</keyword>
<evidence type="ECO:0000256" key="2">
    <source>
        <dbReference type="ARBA" id="ARBA00029447"/>
    </source>
</evidence>
<sequence>MTIRFRLFTFVITLSCLLIGVSYFATFITMDILSKTEHIYSDQFSALDTLVQTANHAGKADHILSKSLSGSNQNDHISEIENEIFLGEDRLKSFREIYGPILNDKKELEDLEQFFYKWKTEIIAVSAGRPGMPGLNYQESYEKMTQSLGSLFDIIRNNAEGNYTDVRKYGKNLFITYHVIAASGGILGILILMTIYRSVLRPIRTVSLKVEELYEGNGDLTKRLPVKGNDEMAGLAENLNGFIEKTEKILVALRQSIRKADSVKTGTITSISENSTATTQISASMKSISGQITSLDRQIRGAGESVGNLDGSVNQFETQVSEQVSIVEETTASVTEMISSIGNLSNIARGRKEGTENLREKISEGDQKIQESVSSVKDIHADIDTIHQMVNLISGIAAQTNLLAMNAAIEAAHAGDAGRGFAVVSDEIRKLSETSSAQSKSIRNVLLQTVSNIEKATEASGFTLDIYREIQGEFTVLIDAFTEISNNSSELNTGGTQILQTMEHLNSHSINLKDESNRLKRVNSEMVSVMEEISAISRSIDSSIKEMNRGMDDITGGISEMNSLSEDLDYAMNTAEEQLKLFKLTC</sequence>
<dbReference type="GO" id="GO:0006935">
    <property type="term" value="P:chemotaxis"/>
    <property type="evidence" value="ECO:0007669"/>
    <property type="project" value="InterPro"/>
</dbReference>
<keyword evidence="5" id="KW-0472">Membrane</keyword>
<dbReference type="CDD" id="cd06225">
    <property type="entry name" value="HAMP"/>
    <property type="match status" value="1"/>
</dbReference>
<dbReference type="Proteomes" id="UP000587760">
    <property type="component" value="Unassembled WGS sequence"/>
</dbReference>
<dbReference type="RefSeq" id="WP_184745435.1">
    <property type="nucleotide sequence ID" value="NZ_JACHGJ010000002.1"/>
</dbReference>
<dbReference type="GO" id="GO:0007165">
    <property type="term" value="P:signal transduction"/>
    <property type="evidence" value="ECO:0007669"/>
    <property type="project" value="UniProtKB-KW"/>
</dbReference>
<evidence type="ECO:0000313" key="8">
    <source>
        <dbReference type="EMBL" id="MBB6479845.1"/>
    </source>
</evidence>
<feature type="domain" description="Methyl-accepting transducer" evidence="6">
    <location>
        <begin position="298"/>
        <end position="541"/>
    </location>
</feature>
<keyword evidence="9" id="KW-1185">Reference proteome</keyword>
<dbReference type="PROSITE" id="PS50111">
    <property type="entry name" value="CHEMOTAXIS_TRANSDUC_2"/>
    <property type="match status" value="1"/>
</dbReference>
<dbReference type="SMART" id="SM00283">
    <property type="entry name" value="MA"/>
    <property type="match status" value="1"/>
</dbReference>
<dbReference type="GO" id="GO:0016020">
    <property type="term" value="C:membrane"/>
    <property type="evidence" value="ECO:0007669"/>
    <property type="project" value="InterPro"/>
</dbReference>
<evidence type="ECO:0000256" key="3">
    <source>
        <dbReference type="PROSITE-ProRule" id="PRU00284"/>
    </source>
</evidence>
<dbReference type="PRINTS" id="PR00260">
    <property type="entry name" value="CHEMTRNSDUCR"/>
</dbReference>
<keyword evidence="5" id="KW-1133">Transmembrane helix</keyword>
<dbReference type="Gene3D" id="6.10.340.10">
    <property type="match status" value="1"/>
</dbReference>
<dbReference type="EMBL" id="JACHGJ010000002">
    <property type="protein sequence ID" value="MBB6479845.1"/>
    <property type="molecule type" value="Genomic_DNA"/>
</dbReference>
<dbReference type="InterPro" id="IPR004090">
    <property type="entry name" value="Chemotax_Me-accpt_rcpt"/>
</dbReference>
<dbReference type="Pfam" id="PF00015">
    <property type="entry name" value="MCPsignal"/>
    <property type="match status" value="1"/>
</dbReference>
<dbReference type="SUPFAM" id="SSF58104">
    <property type="entry name" value="Methyl-accepting chemotaxis protein (MCP) signaling domain"/>
    <property type="match status" value="1"/>
</dbReference>
<keyword evidence="4" id="KW-0175">Coiled coil</keyword>
<dbReference type="Gene3D" id="1.10.287.950">
    <property type="entry name" value="Methyl-accepting chemotaxis protein"/>
    <property type="match status" value="1"/>
</dbReference>
<proteinExistence type="inferred from homology"/>
<feature type="transmembrane region" description="Helical" evidence="5">
    <location>
        <begin position="174"/>
        <end position="196"/>
    </location>
</feature>
<dbReference type="InterPro" id="IPR003660">
    <property type="entry name" value="HAMP_dom"/>
</dbReference>
<dbReference type="PANTHER" id="PTHR32089:SF112">
    <property type="entry name" value="LYSOZYME-LIKE PROTEIN-RELATED"/>
    <property type="match status" value="1"/>
</dbReference>
<evidence type="ECO:0000256" key="5">
    <source>
        <dbReference type="SAM" id="Phobius"/>
    </source>
</evidence>
<comment type="similarity">
    <text evidence="2">Belongs to the methyl-accepting chemotaxis (MCP) protein family.</text>
</comment>
<evidence type="ECO:0000259" key="7">
    <source>
        <dbReference type="PROSITE" id="PS50885"/>
    </source>
</evidence>
<name>A0A841R7L2_9SPIO</name>
<evidence type="ECO:0000256" key="1">
    <source>
        <dbReference type="ARBA" id="ARBA00023224"/>
    </source>
</evidence>
<dbReference type="GO" id="GO:0004888">
    <property type="term" value="F:transmembrane signaling receptor activity"/>
    <property type="evidence" value="ECO:0007669"/>
    <property type="project" value="InterPro"/>
</dbReference>
<evidence type="ECO:0000313" key="9">
    <source>
        <dbReference type="Proteomes" id="UP000587760"/>
    </source>
</evidence>
<dbReference type="SMART" id="SM00304">
    <property type="entry name" value="HAMP"/>
    <property type="match status" value="1"/>
</dbReference>
<dbReference type="PROSITE" id="PS50885">
    <property type="entry name" value="HAMP"/>
    <property type="match status" value="1"/>
</dbReference>
<accession>A0A841R7L2</accession>
<keyword evidence="1 3" id="KW-0807">Transducer</keyword>
<protein>
    <submittedName>
        <fullName evidence="8">Methyl-accepting chemotaxis protein</fullName>
    </submittedName>
</protein>
<comment type="caution">
    <text evidence="8">The sequence shown here is derived from an EMBL/GenBank/DDBJ whole genome shotgun (WGS) entry which is preliminary data.</text>
</comment>
<evidence type="ECO:0000256" key="4">
    <source>
        <dbReference type="SAM" id="Coils"/>
    </source>
</evidence>